<dbReference type="RefSeq" id="XP_018039488.1">
    <property type="nucleotide sequence ID" value="XM_018180098.1"/>
</dbReference>
<feature type="signal peptide" evidence="1">
    <location>
        <begin position="1"/>
        <end position="27"/>
    </location>
</feature>
<dbReference type="GeneID" id="28763584"/>
<organism evidence="2 3">
    <name type="scientific">Paraphaeosphaeria sporulosa</name>
    <dbReference type="NCBI Taxonomy" id="1460663"/>
    <lineage>
        <taxon>Eukaryota</taxon>
        <taxon>Fungi</taxon>
        <taxon>Dikarya</taxon>
        <taxon>Ascomycota</taxon>
        <taxon>Pezizomycotina</taxon>
        <taxon>Dothideomycetes</taxon>
        <taxon>Pleosporomycetidae</taxon>
        <taxon>Pleosporales</taxon>
        <taxon>Massarineae</taxon>
        <taxon>Didymosphaeriaceae</taxon>
        <taxon>Paraphaeosphaeria</taxon>
    </lineage>
</organism>
<keyword evidence="1" id="KW-0732">Signal</keyword>
<evidence type="ECO:0000313" key="3">
    <source>
        <dbReference type="Proteomes" id="UP000077069"/>
    </source>
</evidence>
<gene>
    <name evidence="2" type="ORF">CC84DRAFT_1174484</name>
</gene>
<feature type="chain" id="PRO_5008058399" evidence="1">
    <location>
        <begin position="28"/>
        <end position="189"/>
    </location>
</feature>
<dbReference type="EMBL" id="KV441550">
    <property type="protein sequence ID" value="OAG09123.1"/>
    <property type="molecule type" value="Genomic_DNA"/>
</dbReference>
<accession>A0A177CNM9</accession>
<dbReference type="Proteomes" id="UP000077069">
    <property type="component" value="Unassembled WGS sequence"/>
</dbReference>
<keyword evidence="3" id="KW-1185">Reference proteome</keyword>
<reference evidence="2 3" key="1">
    <citation type="submission" date="2016-05" db="EMBL/GenBank/DDBJ databases">
        <title>Comparative analysis of secretome profiles of manganese(II)-oxidizing ascomycete fungi.</title>
        <authorList>
            <consortium name="DOE Joint Genome Institute"/>
            <person name="Zeiner C.A."/>
            <person name="Purvine S.O."/>
            <person name="Zink E.M."/>
            <person name="Wu S."/>
            <person name="Pasa-Tolic L."/>
            <person name="Chaput D.L."/>
            <person name="Haridas S."/>
            <person name="Grigoriev I.V."/>
            <person name="Santelli C.M."/>
            <person name="Hansel C.M."/>
        </authorList>
    </citation>
    <scope>NUCLEOTIDE SEQUENCE [LARGE SCALE GENOMIC DNA]</scope>
    <source>
        <strain evidence="2 3">AP3s5-JAC2a</strain>
    </source>
</reference>
<dbReference type="AlphaFoldDB" id="A0A177CNM9"/>
<sequence>MRTRKPRRPSAGSSAVLWRDAILGCLAIDCYACHARGDVARVGVVPRVRSTCPGVDYTTTCALRQGSLVRTRTGRLRPRLSASAVRFSTVRGAQFACAATAQVNAPANSADERSWQALTSLSRSRHAGDAAIGKTYTFTTPNPARLVTIPQSLIAISDSEAWSESCFTISSGPLLSTPAYSQPAPAMQT</sequence>
<protein>
    <submittedName>
        <fullName evidence="2">Uncharacterized protein</fullName>
    </submittedName>
</protein>
<dbReference type="InParanoid" id="A0A177CNM9"/>
<evidence type="ECO:0000256" key="1">
    <source>
        <dbReference type="SAM" id="SignalP"/>
    </source>
</evidence>
<name>A0A177CNM9_9PLEO</name>
<evidence type="ECO:0000313" key="2">
    <source>
        <dbReference type="EMBL" id="OAG09123.1"/>
    </source>
</evidence>
<proteinExistence type="predicted"/>